<keyword evidence="6" id="KW-1185">Reference proteome</keyword>
<dbReference type="Proteomes" id="UP000013964">
    <property type="component" value="Chromosome"/>
</dbReference>
<reference evidence="5 6" key="1">
    <citation type="journal article" date="2013" name="Genome Biol. Evol.">
        <title>Complete genomes of two dipteran-associated spiroplasmas provided insights into the origin, dynamics, and impacts of viral invasion in spiroplasma.</title>
        <authorList>
            <person name="Ku C."/>
            <person name="Lo W.S."/>
            <person name="Chen L.L."/>
            <person name="Kuo C.H."/>
        </authorList>
    </citation>
    <scope>NUCLEOTIDE SEQUENCE [LARGE SCALE GENOMIC DNA]</scope>
    <source>
        <strain evidence="5 6">DF-1</strain>
    </source>
</reference>
<keyword evidence="2" id="KW-0663">Pyridoxal phosphate</keyword>
<dbReference type="PATRIC" id="fig|1276227.3.peg.94"/>
<name>R4UH80_9MOLU</name>
<proteinExistence type="predicted"/>
<evidence type="ECO:0000256" key="2">
    <source>
        <dbReference type="ARBA" id="ARBA00022898"/>
    </source>
</evidence>
<feature type="domain" description="Alanine racemase N-terminal" evidence="4">
    <location>
        <begin position="7"/>
        <end position="222"/>
    </location>
</feature>
<gene>
    <name evidence="5" type="ORF">SCHRY_v1c00940</name>
</gene>
<dbReference type="CDD" id="cd06815">
    <property type="entry name" value="PLPDE_III_AR_like_1"/>
    <property type="match status" value="1"/>
</dbReference>
<dbReference type="KEGG" id="scr:SCHRY_v1c00940"/>
<comment type="cofactor">
    <cofactor evidence="1">
        <name>pyridoxal 5'-phosphate</name>
        <dbReference type="ChEBI" id="CHEBI:597326"/>
    </cofactor>
</comment>
<dbReference type="HOGENOM" id="CLU_067103_0_0_14"/>
<dbReference type="RefSeq" id="WP_016338508.1">
    <property type="nucleotide sequence ID" value="NC_021280.1"/>
</dbReference>
<dbReference type="Pfam" id="PF01168">
    <property type="entry name" value="Ala_racemase_N"/>
    <property type="match status" value="1"/>
</dbReference>
<dbReference type="GO" id="GO:0008784">
    <property type="term" value="F:alanine racemase activity"/>
    <property type="evidence" value="ECO:0007669"/>
    <property type="project" value="TreeGrafter"/>
</dbReference>
<dbReference type="GO" id="GO:0005829">
    <property type="term" value="C:cytosol"/>
    <property type="evidence" value="ECO:0007669"/>
    <property type="project" value="TreeGrafter"/>
</dbReference>
<evidence type="ECO:0000256" key="3">
    <source>
        <dbReference type="ARBA" id="ARBA00023235"/>
    </source>
</evidence>
<evidence type="ECO:0000313" key="5">
    <source>
        <dbReference type="EMBL" id="AGM24681.1"/>
    </source>
</evidence>
<dbReference type="InterPro" id="IPR001608">
    <property type="entry name" value="Ala_racemase_N"/>
</dbReference>
<dbReference type="GO" id="GO:0030170">
    <property type="term" value="F:pyridoxal phosphate binding"/>
    <property type="evidence" value="ECO:0007669"/>
    <property type="project" value="TreeGrafter"/>
</dbReference>
<dbReference type="PANTHER" id="PTHR30511:SF3">
    <property type="entry name" value="LYSINE RACEMASE"/>
    <property type="match status" value="1"/>
</dbReference>
<evidence type="ECO:0000313" key="6">
    <source>
        <dbReference type="Proteomes" id="UP000013964"/>
    </source>
</evidence>
<dbReference type="OrthoDB" id="504078at2"/>
<dbReference type="AlphaFoldDB" id="R4UH80"/>
<evidence type="ECO:0000256" key="1">
    <source>
        <dbReference type="ARBA" id="ARBA00001933"/>
    </source>
</evidence>
<dbReference type="STRING" id="1276227.SCHRY_v1c00940"/>
<protein>
    <submittedName>
        <fullName evidence="5">Alanine racemase, N-terminal domain protein</fullName>
    </submittedName>
</protein>
<dbReference type="Gene3D" id="3.20.20.10">
    <property type="entry name" value="Alanine racemase"/>
    <property type="match status" value="1"/>
</dbReference>
<organism evidence="5 6">
    <name type="scientific">Spiroplasma chrysopicola DF-1</name>
    <dbReference type="NCBI Taxonomy" id="1276227"/>
    <lineage>
        <taxon>Bacteria</taxon>
        <taxon>Bacillati</taxon>
        <taxon>Mycoplasmatota</taxon>
        <taxon>Mollicutes</taxon>
        <taxon>Entomoplasmatales</taxon>
        <taxon>Spiroplasmataceae</taxon>
        <taxon>Spiroplasma</taxon>
    </lineage>
</organism>
<dbReference type="EMBL" id="CP005077">
    <property type="protein sequence ID" value="AGM24681.1"/>
    <property type="molecule type" value="Genomic_DNA"/>
</dbReference>
<dbReference type="SUPFAM" id="SSF51419">
    <property type="entry name" value="PLP-binding barrel"/>
    <property type="match status" value="1"/>
</dbReference>
<sequence length="355" mass="39874">MYPKITVNQKNIVSNLKKLQYECQSRNLDLVGVVKLVAGNLDVINFLVNNDLNYLGDSRIVNLKKMVNINAKKMLLRIPMHSEVDDVIQYSNICLISELSTLELLEQAAKQQNKNYEVILMIELGDIREGIWDLAVINQTVARVSQFEKVKLVGLGTNFACFGATVPELSKLQKLDELRKTLEEQFKIKLPIISCGNSSHISIWDDLKMPKGINQIRIGSALLCGIGLNDEPLPFLQQNNFKLQAEIIELQQKPSASWGKKGLNAFGEEIQFEDIGIRKKAIIALGRQDVGFEHLVPIDKSIQVIGQSSDHTILDLTNCNSDLKVGDIVEFDLDYLAILSCFTSDYVTKEIINQD</sequence>
<accession>R4UH80</accession>
<dbReference type="PANTHER" id="PTHR30511">
    <property type="entry name" value="ALANINE RACEMASE"/>
    <property type="match status" value="1"/>
</dbReference>
<keyword evidence="3" id="KW-0413">Isomerase</keyword>
<evidence type="ECO:0000259" key="4">
    <source>
        <dbReference type="Pfam" id="PF01168"/>
    </source>
</evidence>
<dbReference type="InterPro" id="IPR000821">
    <property type="entry name" value="Ala_racemase"/>
</dbReference>
<dbReference type="InterPro" id="IPR029066">
    <property type="entry name" value="PLP-binding_barrel"/>
</dbReference>
<dbReference type="eggNOG" id="COG3457">
    <property type="taxonomic scope" value="Bacteria"/>
</dbReference>